<feature type="domain" description="CCHC-type" evidence="2">
    <location>
        <begin position="41"/>
        <end position="57"/>
    </location>
</feature>
<evidence type="ECO:0000313" key="3">
    <source>
        <dbReference type="EMBL" id="KXN68578.1"/>
    </source>
</evidence>
<dbReference type="InterPro" id="IPR036875">
    <property type="entry name" value="Znf_CCHC_sf"/>
</dbReference>
<dbReference type="Proteomes" id="UP000070444">
    <property type="component" value="Unassembled WGS sequence"/>
</dbReference>
<dbReference type="PROSITE" id="PS50158">
    <property type="entry name" value="ZF_CCHC"/>
    <property type="match status" value="1"/>
</dbReference>
<gene>
    <name evidence="3" type="ORF">CONCODRAFT_72162</name>
</gene>
<keyword evidence="4" id="KW-1185">Reference proteome</keyword>
<sequence>MTGMQFTEFIPLNRVSVIIIPREIDFGNMITYVNPKNAPVRCFMCKELGHIKYECEKIHSERRRIRHSQQTPNNILDLELDKWFSIKDQTEIAENIKKFYTELYSNEEHS</sequence>
<protein>
    <recommendedName>
        <fullName evidence="2">CCHC-type domain-containing protein</fullName>
    </recommendedName>
</protein>
<evidence type="ECO:0000259" key="2">
    <source>
        <dbReference type="PROSITE" id="PS50158"/>
    </source>
</evidence>
<dbReference type="GO" id="GO:0008270">
    <property type="term" value="F:zinc ion binding"/>
    <property type="evidence" value="ECO:0007669"/>
    <property type="project" value="UniProtKB-KW"/>
</dbReference>
<dbReference type="InterPro" id="IPR001878">
    <property type="entry name" value="Znf_CCHC"/>
</dbReference>
<proteinExistence type="predicted"/>
<keyword evidence="1" id="KW-0479">Metal-binding</keyword>
<dbReference type="GO" id="GO:0003676">
    <property type="term" value="F:nucleic acid binding"/>
    <property type="evidence" value="ECO:0007669"/>
    <property type="project" value="InterPro"/>
</dbReference>
<dbReference type="EMBL" id="KQ964570">
    <property type="protein sequence ID" value="KXN68578.1"/>
    <property type="molecule type" value="Genomic_DNA"/>
</dbReference>
<dbReference type="AlphaFoldDB" id="A0A137P0U7"/>
<accession>A0A137P0U7</accession>
<evidence type="ECO:0000313" key="4">
    <source>
        <dbReference type="Proteomes" id="UP000070444"/>
    </source>
</evidence>
<evidence type="ECO:0000256" key="1">
    <source>
        <dbReference type="PROSITE-ProRule" id="PRU00047"/>
    </source>
</evidence>
<reference evidence="3 4" key="1">
    <citation type="journal article" date="2015" name="Genome Biol. Evol.">
        <title>Phylogenomic analyses indicate that early fungi evolved digesting cell walls of algal ancestors of land plants.</title>
        <authorList>
            <person name="Chang Y."/>
            <person name="Wang S."/>
            <person name="Sekimoto S."/>
            <person name="Aerts A.L."/>
            <person name="Choi C."/>
            <person name="Clum A."/>
            <person name="LaButti K.M."/>
            <person name="Lindquist E.A."/>
            <person name="Yee Ngan C."/>
            <person name="Ohm R.A."/>
            <person name="Salamov A.A."/>
            <person name="Grigoriev I.V."/>
            <person name="Spatafora J.W."/>
            <person name="Berbee M.L."/>
        </authorList>
    </citation>
    <scope>NUCLEOTIDE SEQUENCE [LARGE SCALE GENOMIC DNA]</scope>
    <source>
        <strain evidence="3 4">NRRL 28638</strain>
    </source>
</reference>
<dbReference type="SUPFAM" id="SSF57756">
    <property type="entry name" value="Retrovirus zinc finger-like domains"/>
    <property type="match status" value="1"/>
</dbReference>
<organism evidence="3 4">
    <name type="scientific">Conidiobolus coronatus (strain ATCC 28846 / CBS 209.66 / NRRL 28638)</name>
    <name type="common">Delacroixia coronata</name>
    <dbReference type="NCBI Taxonomy" id="796925"/>
    <lineage>
        <taxon>Eukaryota</taxon>
        <taxon>Fungi</taxon>
        <taxon>Fungi incertae sedis</taxon>
        <taxon>Zoopagomycota</taxon>
        <taxon>Entomophthoromycotina</taxon>
        <taxon>Entomophthoromycetes</taxon>
        <taxon>Entomophthorales</taxon>
        <taxon>Ancylistaceae</taxon>
        <taxon>Conidiobolus</taxon>
    </lineage>
</organism>
<name>A0A137P0U7_CONC2</name>
<keyword evidence="1" id="KW-0863">Zinc-finger</keyword>
<keyword evidence="1" id="KW-0862">Zinc</keyword>